<dbReference type="AlphaFoldDB" id="A0A0F8WY43"/>
<reference evidence="1" key="1">
    <citation type="journal article" date="2015" name="Nature">
        <title>Complex archaea that bridge the gap between prokaryotes and eukaryotes.</title>
        <authorList>
            <person name="Spang A."/>
            <person name="Saw J.H."/>
            <person name="Jorgensen S.L."/>
            <person name="Zaremba-Niedzwiedzka K."/>
            <person name="Martijn J."/>
            <person name="Lind A.E."/>
            <person name="van Eijk R."/>
            <person name="Schleper C."/>
            <person name="Guy L."/>
            <person name="Ettema T.J."/>
        </authorList>
    </citation>
    <scope>NUCLEOTIDE SEQUENCE</scope>
</reference>
<evidence type="ECO:0000313" key="1">
    <source>
        <dbReference type="EMBL" id="KKK61578.1"/>
    </source>
</evidence>
<accession>A0A0F8WY43</accession>
<name>A0A0F8WY43_9ZZZZ</name>
<feature type="non-terminal residue" evidence="1">
    <location>
        <position position="1"/>
    </location>
</feature>
<protein>
    <submittedName>
        <fullName evidence="1">Uncharacterized protein</fullName>
    </submittedName>
</protein>
<proteinExistence type="predicted"/>
<comment type="caution">
    <text evidence="1">The sequence shown here is derived from an EMBL/GenBank/DDBJ whole genome shotgun (WGS) entry which is preliminary data.</text>
</comment>
<dbReference type="EMBL" id="LAZR01062407">
    <property type="protein sequence ID" value="KKK61578.1"/>
    <property type="molecule type" value="Genomic_DNA"/>
</dbReference>
<organism evidence="1">
    <name type="scientific">marine sediment metagenome</name>
    <dbReference type="NCBI Taxonomy" id="412755"/>
    <lineage>
        <taxon>unclassified sequences</taxon>
        <taxon>metagenomes</taxon>
        <taxon>ecological metagenomes</taxon>
    </lineage>
</organism>
<gene>
    <name evidence="1" type="ORF">LCGC14_3012920</name>
</gene>
<sequence length="134" mass="13508">ASATVTNMIGIAGIWSVGAAQPTNATFLEIPNIGNAGVTNLEVITIAAQTAAAAGSPTNYQLRQLGLVGFNVLGGDTAIGTVSDPDFACDVTGTLALVEQAAADADIAGKGQIWVKAQLPTSCGSPTMRVLMYN</sequence>